<dbReference type="GO" id="GO:0004556">
    <property type="term" value="F:alpha-amylase activity"/>
    <property type="evidence" value="ECO:0007669"/>
    <property type="project" value="TreeGrafter"/>
</dbReference>
<dbReference type="InterPro" id="IPR006047">
    <property type="entry name" value="GH13_cat_dom"/>
</dbReference>
<dbReference type="FunFam" id="3.20.20.80:FF:000064">
    <property type="entry name" value="Oligo-1,6-glucosidase"/>
    <property type="match status" value="1"/>
</dbReference>
<dbReference type="Gene3D" id="3.90.400.10">
    <property type="entry name" value="Oligo-1,6-glucosidase, Domain 2"/>
    <property type="match status" value="1"/>
</dbReference>
<dbReference type="Proteomes" id="UP000514720">
    <property type="component" value="Chromosome"/>
</dbReference>
<feature type="domain" description="Glycosyl hydrolase family 13 catalytic" evidence="4">
    <location>
        <begin position="12"/>
        <end position="409"/>
    </location>
</feature>
<keyword evidence="6" id="KW-1185">Reference proteome</keyword>
<evidence type="ECO:0000256" key="3">
    <source>
        <dbReference type="ARBA" id="ARBA00023295"/>
    </source>
</evidence>
<organism evidence="5 6">
    <name type="scientific">Candidatus Xianfuyuplasma coldseepsis</name>
    <dbReference type="NCBI Taxonomy" id="2782163"/>
    <lineage>
        <taxon>Bacteria</taxon>
        <taxon>Bacillati</taxon>
        <taxon>Mycoplasmatota</taxon>
        <taxon>Mollicutes</taxon>
        <taxon>Candidatus Izemoplasmatales</taxon>
        <taxon>Candidatus Izemoplasmataceae</taxon>
        <taxon>Candidatus Xianfuyuplasma</taxon>
    </lineage>
</organism>
<dbReference type="SUPFAM" id="SSF51445">
    <property type="entry name" value="(Trans)glycosidases"/>
    <property type="match status" value="1"/>
</dbReference>
<evidence type="ECO:0000256" key="1">
    <source>
        <dbReference type="ARBA" id="ARBA00008061"/>
    </source>
</evidence>
<gene>
    <name evidence="5" type="ORF">G4Z02_02395</name>
</gene>
<reference evidence="5 6" key="1">
    <citation type="submission" date="2020-02" db="EMBL/GenBank/DDBJ databases">
        <authorList>
            <person name="Zheng R.K."/>
            <person name="Sun C.M."/>
        </authorList>
    </citation>
    <scope>NUCLEOTIDE SEQUENCE [LARGE SCALE GENOMIC DNA]</scope>
    <source>
        <strain evidence="6">zrk13</strain>
    </source>
</reference>
<evidence type="ECO:0000259" key="4">
    <source>
        <dbReference type="SMART" id="SM00642"/>
    </source>
</evidence>
<dbReference type="SMART" id="SM00642">
    <property type="entry name" value="Aamy"/>
    <property type="match status" value="1"/>
</dbReference>
<name>A0A7L7KR01_9MOLU</name>
<comment type="similarity">
    <text evidence="1">Belongs to the glycosyl hydrolase 13 family.</text>
</comment>
<dbReference type="PANTHER" id="PTHR10357">
    <property type="entry name" value="ALPHA-AMYLASE FAMILY MEMBER"/>
    <property type="match status" value="1"/>
</dbReference>
<dbReference type="EMBL" id="CP048914">
    <property type="protein sequence ID" value="QMS84646.1"/>
    <property type="molecule type" value="Genomic_DNA"/>
</dbReference>
<dbReference type="Gene3D" id="3.20.20.80">
    <property type="entry name" value="Glycosidases"/>
    <property type="match status" value="1"/>
</dbReference>
<dbReference type="SUPFAM" id="SSF51011">
    <property type="entry name" value="Glycosyl hydrolase domain"/>
    <property type="match status" value="1"/>
</dbReference>
<evidence type="ECO:0000313" key="6">
    <source>
        <dbReference type="Proteomes" id="UP000514720"/>
    </source>
</evidence>
<dbReference type="Gene3D" id="2.60.40.1180">
    <property type="entry name" value="Golgi alpha-mannosidase II"/>
    <property type="match status" value="1"/>
</dbReference>
<evidence type="ECO:0000313" key="5">
    <source>
        <dbReference type="EMBL" id="QMS84646.1"/>
    </source>
</evidence>
<dbReference type="InterPro" id="IPR045857">
    <property type="entry name" value="O16G_dom_2"/>
</dbReference>
<evidence type="ECO:0000256" key="2">
    <source>
        <dbReference type="ARBA" id="ARBA00022801"/>
    </source>
</evidence>
<dbReference type="PANTHER" id="PTHR10357:SF179">
    <property type="entry name" value="NEUTRAL AND BASIC AMINO ACID TRANSPORT PROTEIN RBAT"/>
    <property type="match status" value="1"/>
</dbReference>
<dbReference type="RefSeq" id="WP_258878265.1">
    <property type="nucleotide sequence ID" value="NZ_CP048914.1"/>
</dbReference>
<dbReference type="KEGG" id="xcl:G4Z02_02395"/>
<dbReference type="CDD" id="cd11333">
    <property type="entry name" value="AmyAc_SI_OligoGlu_DGase"/>
    <property type="match status" value="1"/>
</dbReference>
<accession>A0A7L7KR01</accession>
<dbReference type="FunFam" id="3.90.400.10:FF:000002">
    <property type="entry name" value="Sucrose isomerase"/>
    <property type="match status" value="1"/>
</dbReference>
<sequence length="536" mass="63864">MGHWWQEQTVYQVYPRSFNDSNHDGMGDIPGIIEKLDYLTALGIGVLWLSPVYKSPQKDNGYDIADYKDIDPLFGTMADMDQLIVEAEKRGIKIVMDLVINHNSDQHEWFQKSRQRIDPYTDYYIWRDGKDGGPPNNWTSFFAGEAWQYDDMRKQYYLHLFATEQPDLNYHNKAVIEEVKDIIKCWLDRGVHGFRCDVINIIFKSSLEDGKRQLVLKGLEHYLSQEGNHEILQELRRDVLDHYDCFTVGETVLVTPKMARDLCDPSRKELDMIFSFEHMEADQYFVKWFKRKFQKKVFFETLSKWQKELHWNANYFENHDQLRSVSRFGDDTRYWMESATMLATLLFSLKGTPFIYQGQEIGMTNFDFQSMDDIQDVESHNVYRFLGRFHLPKWLRWRMIFKSSRDNVRTPMQWSDSEYGGFSTVQPWLKVNSNYHTINVANQFHQEGTIWSYYQTLIHLRNNDQTLIYGDFEKMYIDKHVFIFRRYDEQEAYIIAVNFSTKKRTISYRGDVLISNYNTTRFNGVLQPYEAIILKG</sequence>
<keyword evidence="2" id="KW-0378">Hydrolase</keyword>
<protein>
    <submittedName>
        <fullName evidence="5">Alpha-glucosidase</fullName>
    </submittedName>
</protein>
<dbReference type="InterPro" id="IPR017853">
    <property type="entry name" value="GH"/>
</dbReference>
<dbReference type="Pfam" id="PF00128">
    <property type="entry name" value="Alpha-amylase"/>
    <property type="match status" value="1"/>
</dbReference>
<dbReference type="AlphaFoldDB" id="A0A7L7KR01"/>
<keyword evidence="3" id="KW-0326">Glycosidase</keyword>
<proteinExistence type="inferred from homology"/>
<dbReference type="InterPro" id="IPR013780">
    <property type="entry name" value="Glyco_hydro_b"/>
</dbReference>
<dbReference type="GO" id="GO:0009313">
    <property type="term" value="P:oligosaccharide catabolic process"/>
    <property type="evidence" value="ECO:0007669"/>
    <property type="project" value="TreeGrafter"/>
</dbReference>